<dbReference type="Proteomes" id="UP001253595">
    <property type="component" value="Unassembled WGS sequence"/>
</dbReference>
<accession>A0ABU1UUD3</accession>
<dbReference type="SUPFAM" id="SSF53335">
    <property type="entry name" value="S-adenosyl-L-methionine-dependent methyltransferases"/>
    <property type="match status" value="1"/>
</dbReference>
<comment type="similarity">
    <text evidence="6">Belongs to the class I-like SAM-binding methyltransferase superfamily. MenG/UbiE family.</text>
</comment>
<comment type="pathway">
    <text evidence="6">Cofactor biosynthesis; ubiquinone biosynthesis.</text>
</comment>
<keyword evidence="5 6" id="KW-0949">S-adenosyl-L-methionine</keyword>
<reference evidence="7 8" key="1">
    <citation type="submission" date="2023-07" db="EMBL/GenBank/DDBJ databases">
        <title>Sorghum-associated microbial communities from plants grown in Nebraska, USA.</title>
        <authorList>
            <person name="Schachtman D."/>
        </authorList>
    </citation>
    <scope>NUCLEOTIDE SEQUENCE [LARGE SCALE GENOMIC DNA]</scope>
    <source>
        <strain evidence="7 8">BE190</strain>
    </source>
</reference>
<sequence length="253" mass="28045">MTKDEQTRLAPHPVLPDYYGKAEDRRTRVDEMFDSSAEHYDWITDVMSFGSGRMYRRQALLRAGIKAGDKVLDVGAGTGVVSWLAQQIVGEEGLVVALDPSKGMLSQAVKLGVEHTSMGLGEALPFPDDTFDYLTMGFALRHVADLGAAFAEYQRVLKPGGKILLLEITRPEGKIATAFLKFYLKIIIPNLAKIFRRSADSKVLMRYYWDTIEQCVPPATIVEALKATGLEQSKRAVVLSIFSEYTGIKPARV</sequence>
<keyword evidence="8" id="KW-1185">Reference proteome</keyword>
<evidence type="ECO:0000256" key="5">
    <source>
        <dbReference type="ARBA" id="ARBA00022691"/>
    </source>
</evidence>
<comment type="function">
    <text evidence="6">Methyltransferase required for the conversion of demethylmenaquinol (DMKH2) to menaquinol (MKH2) and the conversion of 2-polyprenyl-6-methoxy-1,4-benzoquinol (DDMQH2) to 2-polyprenyl-3-methyl-6-methoxy-1,4-benzoquinol (DMQH2).</text>
</comment>
<dbReference type="EMBL" id="JAVDVX010000001">
    <property type="protein sequence ID" value="MDR7088796.1"/>
    <property type="molecule type" value="Genomic_DNA"/>
</dbReference>
<evidence type="ECO:0000256" key="2">
    <source>
        <dbReference type="ARBA" id="ARBA00022603"/>
    </source>
</evidence>
<dbReference type="PANTHER" id="PTHR43591">
    <property type="entry name" value="METHYLTRANSFERASE"/>
    <property type="match status" value="1"/>
</dbReference>
<dbReference type="EC" id="2.1.1.163" evidence="6"/>
<comment type="catalytic activity">
    <reaction evidence="6">
        <text>a 2-methoxy-6-(all-trans-polyprenyl)benzene-1,4-diol + S-adenosyl-L-methionine = a 5-methoxy-2-methyl-3-(all-trans-polyprenyl)benzene-1,4-diol + S-adenosyl-L-homocysteine + H(+)</text>
        <dbReference type="Rhea" id="RHEA:28286"/>
        <dbReference type="Rhea" id="RHEA-COMP:10858"/>
        <dbReference type="Rhea" id="RHEA-COMP:10859"/>
        <dbReference type="ChEBI" id="CHEBI:15378"/>
        <dbReference type="ChEBI" id="CHEBI:57856"/>
        <dbReference type="ChEBI" id="CHEBI:59789"/>
        <dbReference type="ChEBI" id="CHEBI:84166"/>
        <dbReference type="ChEBI" id="CHEBI:84167"/>
        <dbReference type="EC" id="2.1.1.201"/>
    </reaction>
</comment>
<evidence type="ECO:0000313" key="8">
    <source>
        <dbReference type="Proteomes" id="UP001253595"/>
    </source>
</evidence>
<dbReference type="PANTHER" id="PTHR43591:SF24">
    <property type="entry name" value="2-METHOXY-6-POLYPRENYL-1,4-BENZOQUINOL METHYLASE, MITOCHONDRIAL"/>
    <property type="match status" value="1"/>
</dbReference>
<proteinExistence type="inferred from homology"/>
<gene>
    <name evidence="6" type="primary">ubiE</name>
    <name evidence="7" type="ORF">J2X05_000799</name>
</gene>
<dbReference type="GO" id="GO:0043770">
    <property type="term" value="F:demethylmenaquinone methyltransferase activity"/>
    <property type="evidence" value="ECO:0007669"/>
    <property type="project" value="UniProtKB-EC"/>
</dbReference>
<keyword evidence="2 6" id="KW-0489">Methyltransferase</keyword>
<dbReference type="CDD" id="cd02440">
    <property type="entry name" value="AdoMet_MTases"/>
    <property type="match status" value="1"/>
</dbReference>
<protein>
    <recommendedName>
        <fullName evidence="6">Ubiquinone/menaquinone biosynthesis C-methyltransferase UbiE</fullName>
        <ecNumber evidence="6">2.1.1.163</ecNumber>
        <ecNumber evidence="6">2.1.1.201</ecNumber>
    </recommendedName>
    <alternativeName>
        <fullName evidence="6">2-methoxy-6-polyprenyl-1,4-benzoquinol methylase</fullName>
    </alternativeName>
    <alternativeName>
        <fullName evidence="6">Demethylmenaquinone methyltransferase</fullName>
    </alternativeName>
</protein>
<dbReference type="InterPro" id="IPR029063">
    <property type="entry name" value="SAM-dependent_MTases_sf"/>
</dbReference>
<dbReference type="Pfam" id="PF01209">
    <property type="entry name" value="Ubie_methyltran"/>
    <property type="match status" value="1"/>
</dbReference>
<dbReference type="RefSeq" id="WP_310068898.1">
    <property type="nucleotide sequence ID" value="NZ_JAVDVX010000001.1"/>
</dbReference>
<evidence type="ECO:0000256" key="6">
    <source>
        <dbReference type="HAMAP-Rule" id="MF_01813"/>
    </source>
</evidence>
<evidence type="ECO:0000256" key="3">
    <source>
        <dbReference type="ARBA" id="ARBA00022679"/>
    </source>
</evidence>
<dbReference type="GO" id="GO:0008425">
    <property type="term" value="F:2-methoxy-6-polyprenyl-1,4-benzoquinol methyltransferase activity"/>
    <property type="evidence" value="ECO:0007669"/>
    <property type="project" value="UniProtKB-EC"/>
</dbReference>
<comment type="catalytic activity">
    <reaction evidence="6">
        <text>a 2-demethylmenaquinol + S-adenosyl-L-methionine = a menaquinol + S-adenosyl-L-homocysteine + H(+)</text>
        <dbReference type="Rhea" id="RHEA:42640"/>
        <dbReference type="Rhea" id="RHEA-COMP:9539"/>
        <dbReference type="Rhea" id="RHEA-COMP:9563"/>
        <dbReference type="ChEBI" id="CHEBI:15378"/>
        <dbReference type="ChEBI" id="CHEBI:18151"/>
        <dbReference type="ChEBI" id="CHEBI:55437"/>
        <dbReference type="ChEBI" id="CHEBI:57856"/>
        <dbReference type="ChEBI" id="CHEBI:59789"/>
        <dbReference type="EC" id="2.1.1.163"/>
    </reaction>
</comment>
<keyword evidence="1 6" id="KW-0474">Menaquinone biosynthesis</keyword>
<dbReference type="EC" id="2.1.1.201" evidence="6"/>
<comment type="caution">
    <text evidence="6">Lacks conserved residue(s) required for the propagation of feature annotation.</text>
</comment>
<dbReference type="PROSITE" id="PS51608">
    <property type="entry name" value="SAM_MT_UBIE"/>
    <property type="match status" value="1"/>
</dbReference>
<name>A0ABU1UUD3_9GAMM</name>
<evidence type="ECO:0000256" key="4">
    <source>
        <dbReference type="ARBA" id="ARBA00022688"/>
    </source>
</evidence>
<feature type="binding site" evidence="6">
    <location>
        <position position="78"/>
    </location>
    <ligand>
        <name>S-adenosyl-L-methionine</name>
        <dbReference type="ChEBI" id="CHEBI:59789"/>
    </ligand>
</feature>
<comment type="pathway">
    <text evidence="6">Quinol/quinone metabolism; menaquinone biosynthesis; menaquinol from 1,4-dihydroxy-2-naphthoate: step 2/2.</text>
</comment>
<dbReference type="PROSITE" id="PS01184">
    <property type="entry name" value="UBIE_2"/>
    <property type="match status" value="1"/>
</dbReference>
<evidence type="ECO:0000256" key="1">
    <source>
        <dbReference type="ARBA" id="ARBA00022428"/>
    </source>
</evidence>
<feature type="binding site" evidence="6">
    <location>
        <position position="99"/>
    </location>
    <ligand>
        <name>S-adenosyl-L-methionine</name>
        <dbReference type="ChEBI" id="CHEBI:59789"/>
    </ligand>
</feature>
<keyword evidence="4 6" id="KW-0831">Ubiquinone biosynthesis</keyword>
<evidence type="ECO:0000313" key="7">
    <source>
        <dbReference type="EMBL" id="MDR7088796.1"/>
    </source>
</evidence>
<keyword evidence="3 6" id="KW-0808">Transferase</keyword>
<dbReference type="HAMAP" id="MF_01813">
    <property type="entry name" value="MenG_UbiE_methyltr"/>
    <property type="match status" value="1"/>
</dbReference>
<dbReference type="InterPro" id="IPR004033">
    <property type="entry name" value="UbiE/COQ5_MeTrFase"/>
</dbReference>
<dbReference type="InterPro" id="IPR023576">
    <property type="entry name" value="UbiE/COQ5_MeTrFase_CS"/>
</dbReference>
<dbReference type="GO" id="GO:0032259">
    <property type="term" value="P:methylation"/>
    <property type="evidence" value="ECO:0007669"/>
    <property type="project" value="UniProtKB-KW"/>
</dbReference>
<organism evidence="7 8">
    <name type="scientific">Cellvibrio fibrivorans</name>
    <dbReference type="NCBI Taxonomy" id="126350"/>
    <lineage>
        <taxon>Bacteria</taxon>
        <taxon>Pseudomonadati</taxon>
        <taxon>Pseudomonadota</taxon>
        <taxon>Gammaproteobacteria</taxon>
        <taxon>Cellvibrionales</taxon>
        <taxon>Cellvibrionaceae</taxon>
        <taxon>Cellvibrio</taxon>
    </lineage>
</organism>
<dbReference type="Gene3D" id="3.40.50.150">
    <property type="entry name" value="Vaccinia Virus protein VP39"/>
    <property type="match status" value="1"/>
</dbReference>
<comment type="caution">
    <text evidence="7">The sequence shown here is derived from an EMBL/GenBank/DDBJ whole genome shotgun (WGS) entry which is preliminary data.</text>
</comment>